<dbReference type="RefSeq" id="WP_196191651.1">
    <property type="nucleotide sequence ID" value="NZ_JADPRT010000001.1"/>
</dbReference>
<accession>A0A931AXA0</accession>
<keyword evidence="1" id="KW-0732">Signal</keyword>
<organism evidence="2 3">
    <name type="scientific">Streptacidiphilus fuscans</name>
    <dbReference type="NCBI Taxonomy" id="2789292"/>
    <lineage>
        <taxon>Bacteria</taxon>
        <taxon>Bacillati</taxon>
        <taxon>Actinomycetota</taxon>
        <taxon>Actinomycetes</taxon>
        <taxon>Kitasatosporales</taxon>
        <taxon>Streptomycetaceae</taxon>
        <taxon>Streptacidiphilus</taxon>
    </lineage>
</organism>
<dbReference type="Proteomes" id="UP000657385">
    <property type="component" value="Unassembled WGS sequence"/>
</dbReference>
<sequence>MSSSTLSVRRLTAAALTATALAVTLAACGSSSTPAMGSSGTAPTLATSAPAMPSMSSMGAMPSGDGLAATSSGYTLASQVSTLPAGRTSGYRFTITGPDGKPVTAFTVDQTKKLHFYAIRSDLTGFQHVHPTMAPDGTWTAPLAALTPASWRLFATFTPATGTGAGSDFVLSRTVTVPGTPVDRTLPAASTHATVDGYTVTLTGDLMAGMAHPLTVTITRGGKPVTDLQPYLDTYAHLTAFHEGDAAFAHLHPTTQASGDHGGPTLAFHAELAKAGNWRLFLQFQTAGTLHTAALTLHVS</sequence>
<feature type="signal peptide" evidence="1">
    <location>
        <begin position="1"/>
        <end position="22"/>
    </location>
</feature>
<evidence type="ECO:0000313" key="3">
    <source>
        <dbReference type="Proteomes" id="UP000657385"/>
    </source>
</evidence>
<proteinExistence type="predicted"/>
<gene>
    <name evidence="2" type="ORF">I2501_00160</name>
</gene>
<name>A0A931AXA0_9ACTN</name>
<evidence type="ECO:0008006" key="4">
    <source>
        <dbReference type="Google" id="ProtNLM"/>
    </source>
</evidence>
<keyword evidence="3" id="KW-1185">Reference proteome</keyword>
<reference evidence="2" key="1">
    <citation type="submission" date="2020-11" db="EMBL/GenBank/DDBJ databases">
        <title>Isolation and identification of active actinomycetes.</title>
        <authorList>
            <person name="Yu B."/>
        </authorList>
    </citation>
    <scope>NUCLEOTIDE SEQUENCE</scope>
    <source>
        <strain evidence="2">NEAU-YB345</strain>
    </source>
</reference>
<protein>
    <recommendedName>
        <fullName evidence="4">Secreted protein</fullName>
    </recommendedName>
</protein>
<dbReference type="AlphaFoldDB" id="A0A931AXA0"/>
<feature type="chain" id="PRO_5038408923" description="Secreted protein" evidence="1">
    <location>
        <begin position="23"/>
        <end position="300"/>
    </location>
</feature>
<evidence type="ECO:0000256" key="1">
    <source>
        <dbReference type="SAM" id="SignalP"/>
    </source>
</evidence>
<evidence type="ECO:0000313" key="2">
    <source>
        <dbReference type="EMBL" id="MBF9066446.1"/>
    </source>
</evidence>
<dbReference type="EMBL" id="JADPRT010000001">
    <property type="protein sequence ID" value="MBF9066446.1"/>
    <property type="molecule type" value="Genomic_DNA"/>
</dbReference>
<comment type="caution">
    <text evidence="2">The sequence shown here is derived from an EMBL/GenBank/DDBJ whole genome shotgun (WGS) entry which is preliminary data.</text>
</comment>